<accession>A0A8I1GG11</accession>
<dbReference type="AlphaFoldDB" id="A0A8I1GG11"/>
<keyword evidence="1" id="KW-0732">Signal</keyword>
<organism evidence="2 3">
    <name type="scientific">Rhodomicrobium udaipurense</name>
    <dbReference type="NCBI Taxonomy" id="1202716"/>
    <lineage>
        <taxon>Bacteria</taxon>
        <taxon>Pseudomonadati</taxon>
        <taxon>Pseudomonadota</taxon>
        <taxon>Alphaproteobacteria</taxon>
        <taxon>Hyphomicrobiales</taxon>
        <taxon>Hyphomicrobiaceae</taxon>
        <taxon>Rhodomicrobium</taxon>
    </lineage>
</organism>
<evidence type="ECO:0008006" key="4">
    <source>
        <dbReference type="Google" id="ProtNLM"/>
    </source>
</evidence>
<name>A0A8I1GG11_9HYPH</name>
<reference evidence="2 3" key="1">
    <citation type="submission" date="2020-12" db="EMBL/GenBank/DDBJ databases">
        <title>Revised draft genomes of Rhodomicrobium vannielii ATCC 17100 and Rhodomicrobium udaipurense JA643.</title>
        <authorList>
            <person name="Conners E.M."/>
            <person name="Davenport E.J."/>
            <person name="Bose A."/>
        </authorList>
    </citation>
    <scope>NUCLEOTIDE SEQUENCE [LARGE SCALE GENOMIC DNA]</scope>
    <source>
        <strain evidence="2 3">JA643</strain>
    </source>
</reference>
<sequence>MNYMLAALMLSIAAGGSPSVSASEAACSASWTRGTYKTYQQIQDELRDRLRNAKILKLSLCANASEPYFQATILNESGKVVIVKLAAR</sequence>
<gene>
    <name evidence="2" type="ORF">JDN41_01255</name>
</gene>
<evidence type="ECO:0000313" key="3">
    <source>
        <dbReference type="Proteomes" id="UP000623250"/>
    </source>
</evidence>
<comment type="caution">
    <text evidence="2">The sequence shown here is derived from an EMBL/GenBank/DDBJ whole genome shotgun (WGS) entry which is preliminary data.</text>
</comment>
<protein>
    <recommendedName>
        <fullName evidence="4">PepSY domain-containing protein</fullName>
    </recommendedName>
</protein>
<dbReference type="EMBL" id="JAEMUK010000002">
    <property type="protein sequence ID" value="MBJ7542182.1"/>
    <property type="molecule type" value="Genomic_DNA"/>
</dbReference>
<dbReference type="Proteomes" id="UP000623250">
    <property type="component" value="Unassembled WGS sequence"/>
</dbReference>
<feature type="signal peptide" evidence="1">
    <location>
        <begin position="1"/>
        <end position="22"/>
    </location>
</feature>
<keyword evidence="3" id="KW-1185">Reference proteome</keyword>
<evidence type="ECO:0000256" key="1">
    <source>
        <dbReference type="SAM" id="SignalP"/>
    </source>
</evidence>
<evidence type="ECO:0000313" key="2">
    <source>
        <dbReference type="EMBL" id="MBJ7542182.1"/>
    </source>
</evidence>
<proteinExistence type="predicted"/>
<dbReference type="RefSeq" id="WP_155955201.1">
    <property type="nucleotide sequence ID" value="NZ_JAEMUK010000002.1"/>
</dbReference>
<feature type="chain" id="PRO_5034535458" description="PepSY domain-containing protein" evidence="1">
    <location>
        <begin position="23"/>
        <end position="88"/>
    </location>
</feature>